<reference evidence="3" key="1">
    <citation type="submission" date="2023-07" db="EMBL/GenBank/DDBJ databases">
        <title>Whole genome shotgun sequence of Streptomyces achromogenes subsp. rubradiris NBRC 14000.</title>
        <authorList>
            <person name="Komaki H."/>
            <person name="Tamura T."/>
        </authorList>
    </citation>
    <scope>NUCLEOTIDE SEQUENCE [LARGE SCALE GENOMIC DNA]</scope>
    <source>
        <strain evidence="3">NBRC 14000</strain>
    </source>
</reference>
<comment type="caution">
    <text evidence="2">The sequence shown here is derived from an EMBL/GenBank/DDBJ whole genome shotgun (WGS) entry which is preliminary data.</text>
</comment>
<evidence type="ECO:0000256" key="1">
    <source>
        <dbReference type="SAM" id="MobiDB-lite"/>
    </source>
</evidence>
<organism evidence="2 3">
    <name type="scientific">Streptomyces rubradiris</name>
    <name type="common">Streptomyces achromogenes subsp. rubradiris</name>
    <dbReference type="NCBI Taxonomy" id="285531"/>
    <lineage>
        <taxon>Bacteria</taxon>
        <taxon>Bacillati</taxon>
        <taxon>Actinomycetota</taxon>
        <taxon>Actinomycetes</taxon>
        <taxon>Kitasatosporales</taxon>
        <taxon>Streptomycetaceae</taxon>
        <taxon>Streptomyces</taxon>
    </lineage>
</organism>
<feature type="compositionally biased region" description="Low complexity" evidence="1">
    <location>
        <begin position="10"/>
        <end position="26"/>
    </location>
</feature>
<name>A0ABQ3R3X8_STRRR</name>
<evidence type="ECO:0000313" key="3">
    <source>
        <dbReference type="Proteomes" id="UP000646738"/>
    </source>
</evidence>
<dbReference type="Proteomes" id="UP000646738">
    <property type="component" value="Unassembled WGS sequence"/>
</dbReference>
<dbReference type="EMBL" id="BNEA01000001">
    <property type="protein sequence ID" value="GHI50553.1"/>
    <property type="molecule type" value="Genomic_DNA"/>
</dbReference>
<gene>
    <name evidence="2" type="ORF">Srubr_03990</name>
</gene>
<keyword evidence="3" id="KW-1185">Reference proteome</keyword>
<feature type="compositionally biased region" description="Basic and acidic residues" evidence="1">
    <location>
        <begin position="27"/>
        <end position="38"/>
    </location>
</feature>
<protein>
    <submittedName>
        <fullName evidence="2">Uncharacterized protein</fullName>
    </submittedName>
</protein>
<proteinExistence type="predicted"/>
<sequence length="82" mass="8263">MVLTEMPETAAVGPASAAGSAVAAARVRPERSRSRELSMDGPSGGTVGGTSHAPPGVGKRPCCLNRSQRPAGHGRTRSGAIR</sequence>
<feature type="region of interest" description="Disordered" evidence="1">
    <location>
        <begin position="1"/>
        <end position="82"/>
    </location>
</feature>
<evidence type="ECO:0000313" key="2">
    <source>
        <dbReference type="EMBL" id="GHI50553.1"/>
    </source>
</evidence>
<accession>A0ABQ3R3X8</accession>